<keyword evidence="2" id="KW-0547">Nucleotide-binding</keyword>
<dbReference type="GO" id="GO:0005737">
    <property type="term" value="C:cytoplasm"/>
    <property type="evidence" value="ECO:0007669"/>
    <property type="project" value="TreeGrafter"/>
</dbReference>
<dbReference type="SUPFAM" id="SSF52540">
    <property type="entry name" value="P-loop containing nucleoside triphosphate hydrolases"/>
    <property type="match status" value="1"/>
</dbReference>
<dbReference type="InterPro" id="IPR004396">
    <property type="entry name" value="ATPase_YchF/OLA1"/>
</dbReference>
<evidence type="ECO:0000256" key="1">
    <source>
        <dbReference type="ARBA" id="ARBA00022723"/>
    </source>
</evidence>
<dbReference type="PIRSF" id="PIRSF006641">
    <property type="entry name" value="CHP00092"/>
    <property type="match status" value="1"/>
</dbReference>
<evidence type="ECO:0000256" key="3">
    <source>
        <dbReference type="ARBA" id="ARBA00022840"/>
    </source>
</evidence>
<dbReference type="GO" id="GO:0046872">
    <property type="term" value="F:metal ion binding"/>
    <property type="evidence" value="ECO:0007669"/>
    <property type="project" value="UniProtKB-KW"/>
</dbReference>
<dbReference type="InterPro" id="IPR027417">
    <property type="entry name" value="P-loop_NTPase"/>
</dbReference>
<dbReference type="PROSITE" id="PS51710">
    <property type="entry name" value="G_OBG"/>
    <property type="match status" value="1"/>
</dbReference>
<evidence type="ECO:0000313" key="6">
    <source>
        <dbReference type="Proteomes" id="UP001178507"/>
    </source>
</evidence>
<evidence type="ECO:0000256" key="2">
    <source>
        <dbReference type="ARBA" id="ARBA00022741"/>
    </source>
</evidence>
<evidence type="ECO:0000313" key="5">
    <source>
        <dbReference type="EMBL" id="CAJ1408364.1"/>
    </source>
</evidence>
<dbReference type="PANTHER" id="PTHR23305:SF18">
    <property type="entry name" value="OBG-TYPE G DOMAIN-CONTAINING PROTEIN"/>
    <property type="match status" value="1"/>
</dbReference>
<comment type="caution">
    <text evidence="5">The sequence shown here is derived from an EMBL/GenBank/DDBJ whole genome shotgun (WGS) entry which is preliminary data.</text>
</comment>
<dbReference type="Pfam" id="PF01926">
    <property type="entry name" value="MMR_HSR1"/>
    <property type="match status" value="1"/>
</dbReference>
<dbReference type="FunFam" id="3.10.20.30:FF:000001">
    <property type="entry name" value="Ribosome-binding ATPase YchF"/>
    <property type="match status" value="1"/>
</dbReference>
<keyword evidence="1" id="KW-0479">Metal-binding</keyword>
<keyword evidence="3" id="KW-0067">ATP-binding</keyword>
<dbReference type="AlphaFoldDB" id="A0AA36NIM0"/>
<dbReference type="InterPro" id="IPR013029">
    <property type="entry name" value="YchF_C"/>
</dbReference>
<dbReference type="PANTHER" id="PTHR23305">
    <property type="entry name" value="OBG GTPASE FAMILY"/>
    <property type="match status" value="1"/>
</dbReference>
<dbReference type="InterPro" id="IPR012676">
    <property type="entry name" value="TGS-like"/>
</dbReference>
<dbReference type="Gene3D" id="3.10.20.30">
    <property type="match status" value="1"/>
</dbReference>
<name>A0AA36NIM0_9DINO</name>
<reference evidence="5" key="1">
    <citation type="submission" date="2023-08" db="EMBL/GenBank/DDBJ databases">
        <authorList>
            <person name="Chen Y."/>
            <person name="Shah S."/>
            <person name="Dougan E. K."/>
            <person name="Thang M."/>
            <person name="Chan C."/>
        </authorList>
    </citation>
    <scope>NUCLEOTIDE SEQUENCE</scope>
</reference>
<evidence type="ECO:0000259" key="4">
    <source>
        <dbReference type="PROSITE" id="PS51710"/>
    </source>
</evidence>
<dbReference type="SUPFAM" id="SSF81271">
    <property type="entry name" value="TGS-like"/>
    <property type="match status" value="1"/>
</dbReference>
<dbReference type="Proteomes" id="UP001178507">
    <property type="component" value="Unassembled WGS sequence"/>
</dbReference>
<dbReference type="InterPro" id="IPR023192">
    <property type="entry name" value="TGS-like_dom_sf"/>
</dbReference>
<dbReference type="NCBIfam" id="TIGR00092">
    <property type="entry name" value="redox-regulated ATPase YchF"/>
    <property type="match status" value="1"/>
</dbReference>
<dbReference type="InterPro" id="IPR031167">
    <property type="entry name" value="G_OBG"/>
</dbReference>
<dbReference type="Gene3D" id="1.10.150.300">
    <property type="entry name" value="TGS-like domain"/>
    <property type="match status" value="1"/>
</dbReference>
<gene>
    <name evidence="5" type="ORF">EVOR1521_LOCUS29799</name>
</gene>
<organism evidence="5 6">
    <name type="scientific">Effrenium voratum</name>
    <dbReference type="NCBI Taxonomy" id="2562239"/>
    <lineage>
        <taxon>Eukaryota</taxon>
        <taxon>Sar</taxon>
        <taxon>Alveolata</taxon>
        <taxon>Dinophyceae</taxon>
        <taxon>Suessiales</taxon>
        <taxon>Symbiodiniaceae</taxon>
        <taxon>Effrenium</taxon>
    </lineage>
</organism>
<protein>
    <recommendedName>
        <fullName evidence="4">OBG-type G domain-containing protein</fullName>
    </recommendedName>
</protein>
<dbReference type="PRINTS" id="PR00326">
    <property type="entry name" value="GTP1OBG"/>
</dbReference>
<dbReference type="GO" id="GO:0016887">
    <property type="term" value="F:ATP hydrolysis activity"/>
    <property type="evidence" value="ECO:0007669"/>
    <property type="project" value="InterPro"/>
</dbReference>
<keyword evidence="6" id="KW-1185">Reference proteome</keyword>
<proteinExistence type="predicted"/>
<dbReference type="InterPro" id="IPR006073">
    <property type="entry name" value="GTP-bd"/>
</dbReference>
<dbReference type="Pfam" id="PF06071">
    <property type="entry name" value="YchF-GTPase_C"/>
    <property type="match status" value="1"/>
</dbReference>
<dbReference type="GO" id="GO:0005524">
    <property type="term" value="F:ATP binding"/>
    <property type="evidence" value="ECO:0007669"/>
    <property type="project" value="UniProtKB-KW"/>
</dbReference>
<sequence length="399" mass="43076">MLARAETTVGSALTLFGQSRGLNRACGLVGYPNVGKSSLFNALVGSTVAQAENFPFCTIEPNVVKVGVPDPRLHSLAELCSSQRVVPGQLEVRDIAGLIKGASAGAGMGNAFLSQIRGVQVIFHVVRCFSDQQVVHIEDPVNIDPVKEYESILEELTIADLEYASKRLPALRKKASNSSEVAKMLPVYESLLQCLEAGRAARHAMPADVSLSDDFVSQLITAKPVVVLANVGAEDAAQGNGYSARLAERVAAESKDAAANSFIVVSAQLEAEVAALDDQDFRREYLESYGLDTDSPRALTRVLAESQQLLRLISYLTVGEQEARAWFVQSGSKANEAAGAIHSDFTKNFEQAEIWSYDDLVKHGSKAACRKAGVVKQKGKDYEVQDGDVIEFRIRNARS</sequence>
<dbReference type="EMBL" id="CAUJNA010003716">
    <property type="protein sequence ID" value="CAJ1408364.1"/>
    <property type="molecule type" value="Genomic_DNA"/>
</dbReference>
<dbReference type="GO" id="GO:0005525">
    <property type="term" value="F:GTP binding"/>
    <property type="evidence" value="ECO:0007669"/>
    <property type="project" value="InterPro"/>
</dbReference>
<feature type="domain" description="OBG-type G" evidence="4">
    <location>
        <begin position="24"/>
        <end position="285"/>
    </location>
</feature>
<dbReference type="InterPro" id="IPR012675">
    <property type="entry name" value="Beta-grasp_dom_sf"/>
</dbReference>
<dbReference type="Gene3D" id="3.40.50.300">
    <property type="entry name" value="P-loop containing nucleotide triphosphate hydrolases"/>
    <property type="match status" value="1"/>
</dbReference>
<accession>A0AA36NIM0</accession>